<dbReference type="GO" id="GO:0004615">
    <property type="term" value="F:phosphomannomutase activity"/>
    <property type="evidence" value="ECO:0007669"/>
    <property type="project" value="TreeGrafter"/>
</dbReference>
<dbReference type="GO" id="GO:0008966">
    <property type="term" value="F:phosphoglucosamine mutase activity"/>
    <property type="evidence" value="ECO:0007669"/>
    <property type="project" value="TreeGrafter"/>
</dbReference>
<proteinExistence type="inferred from homology"/>
<name>A0A1H2Q8P4_9PROT</name>
<dbReference type="GO" id="GO:0005829">
    <property type="term" value="C:cytosol"/>
    <property type="evidence" value="ECO:0007669"/>
    <property type="project" value="TreeGrafter"/>
</dbReference>
<keyword evidence="4 7" id="KW-0479">Metal-binding</keyword>
<dbReference type="Pfam" id="PF00408">
    <property type="entry name" value="PGM_PMM_IV"/>
    <property type="match status" value="1"/>
</dbReference>
<dbReference type="InterPro" id="IPR005846">
    <property type="entry name" value="A-D-PHexomutase_a/b/a-III"/>
</dbReference>
<comment type="similarity">
    <text evidence="2 7">Belongs to the phosphohexose mutase family.</text>
</comment>
<evidence type="ECO:0000256" key="6">
    <source>
        <dbReference type="ARBA" id="ARBA00023235"/>
    </source>
</evidence>
<evidence type="ECO:0000256" key="3">
    <source>
        <dbReference type="ARBA" id="ARBA00022553"/>
    </source>
</evidence>
<dbReference type="EMBL" id="FNNH01000002">
    <property type="protein sequence ID" value="SDW03553.1"/>
    <property type="molecule type" value="Genomic_DNA"/>
</dbReference>
<evidence type="ECO:0000259" key="11">
    <source>
        <dbReference type="Pfam" id="PF02880"/>
    </source>
</evidence>
<evidence type="ECO:0000256" key="1">
    <source>
        <dbReference type="ARBA" id="ARBA00001946"/>
    </source>
</evidence>
<dbReference type="SUPFAM" id="SSF55957">
    <property type="entry name" value="Phosphoglucomutase, C-terminal domain"/>
    <property type="match status" value="1"/>
</dbReference>
<evidence type="ECO:0000313" key="13">
    <source>
        <dbReference type="Proteomes" id="UP000183454"/>
    </source>
</evidence>
<dbReference type="Proteomes" id="UP000183454">
    <property type="component" value="Unassembled WGS sequence"/>
</dbReference>
<dbReference type="GO" id="GO:0006048">
    <property type="term" value="P:UDP-N-acetylglucosamine biosynthetic process"/>
    <property type="evidence" value="ECO:0007669"/>
    <property type="project" value="TreeGrafter"/>
</dbReference>
<dbReference type="GO" id="GO:0005975">
    <property type="term" value="P:carbohydrate metabolic process"/>
    <property type="evidence" value="ECO:0007669"/>
    <property type="project" value="InterPro"/>
</dbReference>
<dbReference type="InterPro" id="IPR050060">
    <property type="entry name" value="Phosphoglucosamine_mutase"/>
</dbReference>
<dbReference type="InterPro" id="IPR005845">
    <property type="entry name" value="A-D-PHexomutase_a/b/a-II"/>
</dbReference>
<dbReference type="SUPFAM" id="SSF53738">
    <property type="entry name" value="Phosphoglucomutase, first 3 domains"/>
    <property type="match status" value="3"/>
</dbReference>
<dbReference type="InterPro" id="IPR016055">
    <property type="entry name" value="A-D-PHexomutase_a/b/a-I/II/III"/>
</dbReference>
<dbReference type="GO" id="GO:0009252">
    <property type="term" value="P:peptidoglycan biosynthetic process"/>
    <property type="evidence" value="ECO:0007669"/>
    <property type="project" value="TreeGrafter"/>
</dbReference>
<evidence type="ECO:0000256" key="2">
    <source>
        <dbReference type="ARBA" id="ARBA00010231"/>
    </source>
</evidence>
<dbReference type="GO" id="GO:0000287">
    <property type="term" value="F:magnesium ion binding"/>
    <property type="evidence" value="ECO:0007669"/>
    <property type="project" value="InterPro"/>
</dbReference>
<evidence type="ECO:0000313" key="12">
    <source>
        <dbReference type="EMBL" id="SDW03553.1"/>
    </source>
</evidence>
<dbReference type="InterPro" id="IPR036900">
    <property type="entry name" value="A-D-PHexomutase_C_sf"/>
</dbReference>
<keyword evidence="5 7" id="KW-0460">Magnesium</keyword>
<sequence>MLILSNKIYLEGIAKDSGVRFGTSGARGLVSDMTDRVCWAYTTAFLQEVTPGAKRVVVGHDLRPSSPTIAQACATAIQAQGMDTVYAGSLPTPALAYYALQEQIPAIMVTGSHIPFDRNGIKFYTDKGEISKDHEVAITQAVVADAGVYSSAIELIPVAAPLDVYRERYQKFFPEGFLRGMRIGVYEHSSVARDFVTELLSQFGTEVISLGRTNNFVPIDTEAVSDEDQALGREWAKTHRLDALLSTDGDADRPLIGDETGRWLRGDVVGLLCAQYLGAHTVVTPVSCTTSIERCGAYTHVRRTKIGSPYVISAMEAAFAAGENSVVGFEANGGFLVGNTFERNSYKLDPLPTRDAILPMLALLALARERSVPLSALPASLPQRFTASDRIKEFPTERSQTLIANLAGSRQVVATILGDSYGDVVSQDETDGLRLTFATGQIIHLRPSGNAPELRCYVETDSEEQAKKLVKMTLDRVSIAGGI</sequence>
<dbReference type="Gene3D" id="3.30.310.50">
    <property type="entry name" value="Alpha-D-phosphohexomutase, C-terminal domain"/>
    <property type="match status" value="1"/>
</dbReference>
<evidence type="ECO:0000256" key="4">
    <source>
        <dbReference type="ARBA" id="ARBA00022723"/>
    </source>
</evidence>
<dbReference type="Pfam" id="PF02879">
    <property type="entry name" value="PGM_PMM_II"/>
    <property type="match status" value="1"/>
</dbReference>
<dbReference type="Gene3D" id="3.40.120.10">
    <property type="entry name" value="Alpha-D-Glucose-1,6-Bisphosphate, subunit A, domain 3"/>
    <property type="match status" value="3"/>
</dbReference>
<dbReference type="AlphaFoldDB" id="A0A1H2Q8P4"/>
<dbReference type="PANTHER" id="PTHR42946:SF1">
    <property type="entry name" value="PHOSPHOGLUCOMUTASE (ALPHA-D-GLUCOSE-1,6-BISPHOSPHATE-DEPENDENT)"/>
    <property type="match status" value="1"/>
</dbReference>
<dbReference type="InterPro" id="IPR005844">
    <property type="entry name" value="A-D-PHexomutase_a/b/a-I"/>
</dbReference>
<gene>
    <name evidence="12" type="ORF">SAMN05421882_10025</name>
</gene>
<evidence type="ECO:0000256" key="5">
    <source>
        <dbReference type="ARBA" id="ARBA00022842"/>
    </source>
</evidence>
<evidence type="ECO:0000259" key="9">
    <source>
        <dbReference type="Pfam" id="PF02878"/>
    </source>
</evidence>
<feature type="domain" description="Alpha-D-phosphohexomutase alpha/beta/alpha" evidence="9">
    <location>
        <begin position="20"/>
        <end position="142"/>
    </location>
</feature>
<evidence type="ECO:0000259" key="8">
    <source>
        <dbReference type="Pfam" id="PF00408"/>
    </source>
</evidence>
<comment type="cofactor">
    <cofactor evidence="1">
        <name>Mg(2+)</name>
        <dbReference type="ChEBI" id="CHEBI:18420"/>
    </cofactor>
</comment>
<dbReference type="InterPro" id="IPR005843">
    <property type="entry name" value="A-D-PHexomutase_C"/>
</dbReference>
<dbReference type="PROSITE" id="PS00710">
    <property type="entry name" value="PGM_PMM"/>
    <property type="match status" value="1"/>
</dbReference>
<feature type="domain" description="Alpha-D-phosphohexomutase alpha/beta/alpha" evidence="11">
    <location>
        <begin position="266"/>
        <end position="385"/>
    </location>
</feature>
<feature type="domain" description="Alpha-D-phosphohexomutase alpha/beta/alpha" evidence="10">
    <location>
        <begin position="165"/>
        <end position="261"/>
    </location>
</feature>
<dbReference type="Pfam" id="PF02880">
    <property type="entry name" value="PGM_PMM_III"/>
    <property type="match status" value="1"/>
</dbReference>
<accession>A0A1H2Q8P4</accession>
<dbReference type="CDD" id="cd03088">
    <property type="entry name" value="ManB"/>
    <property type="match status" value="1"/>
</dbReference>
<organism evidence="12 13">
    <name type="scientific">Nitrosomonas communis</name>
    <dbReference type="NCBI Taxonomy" id="44574"/>
    <lineage>
        <taxon>Bacteria</taxon>
        <taxon>Pseudomonadati</taxon>
        <taxon>Pseudomonadota</taxon>
        <taxon>Betaproteobacteria</taxon>
        <taxon>Nitrosomonadales</taxon>
        <taxon>Nitrosomonadaceae</taxon>
        <taxon>Nitrosomonas</taxon>
    </lineage>
</organism>
<dbReference type="PANTHER" id="PTHR42946">
    <property type="entry name" value="PHOSPHOHEXOSE MUTASE"/>
    <property type="match status" value="1"/>
</dbReference>
<evidence type="ECO:0000259" key="10">
    <source>
        <dbReference type="Pfam" id="PF02879"/>
    </source>
</evidence>
<protein>
    <submittedName>
        <fullName evidence="12">Phosphomannomutase</fullName>
    </submittedName>
</protein>
<keyword evidence="6" id="KW-0413">Isomerase</keyword>
<keyword evidence="3" id="KW-0597">Phosphoprotein</keyword>
<dbReference type="Pfam" id="PF02878">
    <property type="entry name" value="PGM_PMM_I"/>
    <property type="match status" value="1"/>
</dbReference>
<dbReference type="RefSeq" id="WP_074664797.1">
    <property type="nucleotide sequence ID" value="NZ_FNNH01000002.1"/>
</dbReference>
<dbReference type="InterPro" id="IPR016066">
    <property type="entry name" value="A-D-PHexomutase_CS"/>
</dbReference>
<feature type="domain" description="Alpha-D-phosphohexomutase C-terminal" evidence="8">
    <location>
        <begin position="423"/>
        <end position="474"/>
    </location>
</feature>
<evidence type="ECO:0000256" key="7">
    <source>
        <dbReference type="RuleBase" id="RU004326"/>
    </source>
</evidence>
<reference evidence="12 13" key="1">
    <citation type="submission" date="2016-10" db="EMBL/GenBank/DDBJ databases">
        <authorList>
            <person name="de Groot N.N."/>
        </authorList>
    </citation>
    <scope>NUCLEOTIDE SEQUENCE [LARGE SCALE GENOMIC DNA]</scope>
    <source>
        <strain evidence="12 13">Nm110</strain>
    </source>
</reference>